<dbReference type="Pfam" id="PF13499">
    <property type="entry name" value="EF-hand_7"/>
    <property type="match status" value="1"/>
</dbReference>
<name>A0AAV4BAY5_9GAST</name>
<protein>
    <submittedName>
        <fullName evidence="2">Calcium-dependent protein kinase</fullName>
    </submittedName>
</protein>
<dbReference type="InterPro" id="IPR002048">
    <property type="entry name" value="EF_hand_dom"/>
</dbReference>
<dbReference type="GO" id="GO:0016301">
    <property type="term" value="F:kinase activity"/>
    <property type="evidence" value="ECO:0007669"/>
    <property type="project" value="UniProtKB-KW"/>
</dbReference>
<dbReference type="PROSITE" id="PS50222">
    <property type="entry name" value="EF_HAND_2"/>
    <property type="match status" value="1"/>
</dbReference>
<proteinExistence type="predicted"/>
<sequence>MSPTSHVEVTFDEFLEVLGFDQSLSVLNQLFKQLDTDGSGFLKIDEIVNAINSTGELAKYRQKLVDLFVALASDADKKLSYHEFVEAWTKKKDEVTQSKSC</sequence>
<reference evidence="2 3" key="1">
    <citation type="journal article" date="2021" name="Elife">
        <title>Chloroplast acquisition without the gene transfer in kleptoplastic sea slugs, Plakobranchus ocellatus.</title>
        <authorList>
            <person name="Maeda T."/>
            <person name="Takahashi S."/>
            <person name="Yoshida T."/>
            <person name="Shimamura S."/>
            <person name="Takaki Y."/>
            <person name="Nagai Y."/>
            <person name="Toyoda A."/>
            <person name="Suzuki Y."/>
            <person name="Arimoto A."/>
            <person name="Ishii H."/>
            <person name="Satoh N."/>
            <person name="Nishiyama T."/>
            <person name="Hasebe M."/>
            <person name="Maruyama T."/>
            <person name="Minagawa J."/>
            <person name="Obokata J."/>
            <person name="Shigenobu S."/>
        </authorList>
    </citation>
    <scope>NUCLEOTIDE SEQUENCE [LARGE SCALE GENOMIC DNA]</scope>
</reference>
<evidence type="ECO:0000313" key="2">
    <source>
        <dbReference type="EMBL" id="GFO16323.1"/>
    </source>
</evidence>
<keyword evidence="2" id="KW-0808">Transferase</keyword>
<dbReference type="AlphaFoldDB" id="A0AAV4BAY5"/>
<dbReference type="SMART" id="SM00054">
    <property type="entry name" value="EFh"/>
    <property type="match status" value="2"/>
</dbReference>
<dbReference type="GO" id="GO:0005509">
    <property type="term" value="F:calcium ion binding"/>
    <property type="evidence" value="ECO:0007669"/>
    <property type="project" value="InterPro"/>
</dbReference>
<dbReference type="Proteomes" id="UP000735302">
    <property type="component" value="Unassembled WGS sequence"/>
</dbReference>
<accession>A0AAV4BAY5</accession>
<organism evidence="2 3">
    <name type="scientific">Plakobranchus ocellatus</name>
    <dbReference type="NCBI Taxonomy" id="259542"/>
    <lineage>
        <taxon>Eukaryota</taxon>
        <taxon>Metazoa</taxon>
        <taxon>Spiralia</taxon>
        <taxon>Lophotrochozoa</taxon>
        <taxon>Mollusca</taxon>
        <taxon>Gastropoda</taxon>
        <taxon>Heterobranchia</taxon>
        <taxon>Euthyneura</taxon>
        <taxon>Panpulmonata</taxon>
        <taxon>Sacoglossa</taxon>
        <taxon>Placobranchoidea</taxon>
        <taxon>Plakobranchidae</taxon>
        <taxon>Plakobranchus</taxon>
    </lineage>
</organism>
<dbReference type="InterPro" id="IPR011992">
    <property type="entry name" value="EF-hand-dom_pair"/>
</dbReference>
<keyword evidence="3" id="KW-1185">Reference proteome</keyword>
<dbReference type="EMBL" id="BLXT01004656">
    <property type="protein sequence ID" value="GFO16323.1"/>
    <property type="molecule type" value="Genomic_DNA"/>
</dbReference>
<evidence type="ECO:0000259" key="1">
    <source>
        <dbReference type="PROSITE" id="PS50222"/>
    </source>
</evidence>
<dbReference type="Gene3D" id="1.10.238.10">
    <property type="entry name" value="EF-hand"/>
    <property type="match status" value="1"/>
</dbReference>
<keyword evidence="2" id="KW-0418">Kinase</keyword>
<evidence type="ECO:0000313" key="3">
    <source>
        <dbReference type="Proteomes" id="UP000735302"/>
    </source>
</evidence>
<comment type="caution">
    <text evidence="2">The sequence shown here is derived from an EMBL/GenBank/DDBJ whole genome shotgun (WGS) entry which is preliminary data.</text>
</comment>
<gene>
    <name evidence="2" type="ORF">PoB_004282800</name>
</gene>
<feature type="domain" description="EF-hand" evidence="1">
    <location>
        <begin position="22"/>
        <end position="57"/>
    </location>
</feature>
<dbReference type="SUPFAM" id="SSF47473">
    <property type="entry name" value="EF-hand"/>
    <property type="match status" value="1"/>
</dbReference>